<gene>
    <name evidence="1" type="ORF">SMRZ_LOCUS26072</name>
</gene>
<name>A0A3P8FJB6_9TREM</name>
<accession>A0A3P8FJB6</accession>
<evidence type="ECO:0000313" key="1">
    <source>
        <dbReference type="EMBL" id="VDP58094.1"/>
    </source>
</evidence>
<proteinExistence type="predicted"/>
<reference evidence="1 2" key="1">
    <citation type="submission" date="2018-11" db="EMBL/GenBank/DDBJ databases">
        <authorList>
            <consortium name="Pathogen Informatics"/>
        </authorList>
    </citation>
    <scope>NUCLEOTIDE SEQUENCE [LARGE SCALE GENOMIC DNA]</scope>
    <source>
        <strain evidence="1 2">Zambia</strain>
    </source>
</reference>
<protein>
    <submittedName>
        <fullName evidence="1">Uncharacterized protein</fullName>
    </submittedName>
</protein>
<dbReference type="EMBL" id="UZAI01022509">
    <property type="protein sequence ID" value="VDP58094.1"/>
    <property type="molecule type" value="Genomic_DNA"/>
</dbReference>
<evidence type="ECO:0000313" key="2">
    <source>
        <dbReference type="Proteomes" id="UP000277204"/>
    </source>
</evidence>
<dbReference type="Proteomes" id="UP000277204">
    <property type="component" value="Unassembled WGS sequence"/>
</dbReference>
<sequence>MHFFKNDIDLCSNHSRINRHQNDPSGLLIQSVICRDALHLLAETVDHCFYYLRSIMCSILQPWLSCLTYPGDLDLQHQPSEIIVTITEFNQNFFLRISIDYRFLDNHLA</sequence>
<dbReference type="AlphaFoldDB" id="A0A3P8FJB6"/>
<organism evidence="1 2">
    <name type="scientific">Schistosoma margrebowiei</name>
    <dbReference type="NCBI Taxonomy" id="48269"/>
    <lineage>
        <taxon>Eukaryota</taxon>
        <taxon>Metazoa</taxon>
        <taxon>Spiralia</taxon>
        <taxon>Lophotrochozoa</taxon>
        <taxon>Platyhelminthes</taxon>
        <taxon>Trematoda</taxon>
        <taxon>Digenea</taxon>
        <taxon>Strigeidida</taxon>
        <taxon>Schistosomatoidea</taxon>
        <taxon>Schistosomatidae</taxon>
        <taxon>Schistosoma</taxon>
    </lineage>
</organism>
<keyword evidence="2" id="KW-1185">Reference proteome</keyword>